<organism evidence="3 4">
    <name type="scientific">Diaphorina citri</name>
    <name type="common">Asian citrus psyllid</name>
    <dbReference type="NCBI Taxonomy" id="121845"/>
    <lineage>
        <taxon>Eukaryota</taxon>
        <taxon>Metazoa</taxon>
        <taxon>Ecdysozoa</taxon>
        <taxon>Arthropoda</taxon>
        <taxon>Hexapoda</taxon>
        <taxon>Insecta</taxon>
        <taxon>Pterygota</taxon>
        <taxon>Neoptera</taxon>
        <taxon>Paraneoptera</taxon>
        <taxon>Hemiptera</taxon>
        <taxon>Sternorrhyncha</taxon>
        <taxon>Psylloidea</taxon>
        <taxon>Psyllidae</taxon>
        <taxon>Diaphorininae</taxon>
        <taxon>Diaphorina</taxon>
    </lineage>
</organism>
<dbReference type="InterPro" id="IPR006869">
    <property type="entry name" value="DUF547"/>
</dbReference>
<evidence type="ECO:0000256" key="1">
    <source>
        <dbReference type="SAM" id="MobiDB-lite"/>
    </source>
</evidence>
<evidence type="ECO:0000259" key="2">
    <source>
        <dbReference type="Pfam" id="PF04784"/>
    </source>
</evidence>
<dbReference type="STRING" id="121845.A0A1S4EKP1"/>
<dbReference type="Pfam" id="PF04784">
    <property type="entry name" value="DUF547"/>
    <property type="match status" value="1"/>
</dbReference>
<feature type="region of interest" description="Disordered" evidence="1">
    <location>
        <begin position="470"/>
        <end position="492"/>
    </location>
</feature>
<evidence type="ECO:0000313" key="4">
    <source>
        <dbReference type="RefSeq" id="XP_017302726.2"/>
    </source>
</evidence>
<proteinExistence type="predicted"/>
<protein>
    <submittedName>
        <fullName evidence="4">Uncharacterized protein LOC103516868</fullName>
    </submittedName>
</protein>
<feature type="domain" description="DUF547" evidence="2">
    <location>
        <begin position="201"/>
        <end position="335"/>
    </location>
</feature>
<evidence type="ECO:0000313" key="3">
    <source>
        <dbReference type="Proteomes" id="UP000079169"/>
    </source>
</evidence>
<keyword evidence="3" id="KW-1185">Reference proteome</keyword>
<gene>
    <name evidence="4" type="primary">LOC103516868</name>
</gene>
<sequence>MREIHGADSRRLEDYFVMMVNVIKQSPYLDLEGDVSEETKPFSSRMQKMFLYLSSIDSIMSDHKGNLLNSVEQNLSSKIGQSIFIRNEPISSLDLPFVNLAYHVVNYCTGGIPLNRTPECLDEIIVLNKSDAKATSFTLPAQDTVQDLLSQLLAEFKPHDVITREMAAKLVQNERTMNVVMAMESLRAIDVRNFVQGEDCTVFLINLYNLMWTHALLILESTDEGTGLVSQSGTCRFLTKRLVAYHIGSLGLVSLHHIESILLHNYSHVFGSLVDTSTPLCTSEPVDNPLAGWNVTRDPRTVFVLGNCYQRSPLIKVLSPKDNLDSVLEQTMSQYAQNHICLLHNSLHVPLLVLNYLEYVSSIQRPECEHSSSDTSSNQSRETRSALIDFVKEYTPVRSFILARKDLQILDQITFNLNLNFTKQNKSSPITDDVIRIDRHIVTYVADYDIVMGGILDNLAKANAIAQTPTKGKDKKSVQLPPSDDYSQHSAHSKISERLSKLCVNSRRLELLSKLTPGKSPLLYLLNWNVQLEVVFSHVELEMSRGNFVLVLELLYYVLTPRIFLGDARLRQFYDSVLLELATTCDTYILDVTCLPTMADFVLNNQQTSSLKCLQYLTARSHEIDADRADKVARQFFLAKINHEIIETCGLTSWNEADELNPYIILEKIIASQDVDLAQRWCVYRNLPHEASPDLEFVKLFDLDLAGKLTYQLLEQVFGYFYIFY</sequence>
<dbReference type="Proteomes" id="UP000079169">
    <property type="component" value="Unplaced"/>
</dbReference>
<name>A0A1S4EKP1_DIACI</name>
<dbReference type="RefSeq" id="XP_017302726.2">
    <property type="nucleotide sequence ID" value="XM_017447237.2"/>
</dbReference>
<dbReference type="PaxDb" id="121845-A0A1S4EKP1"/>
<accession>A0A1S4EKP1</accession>
<dbReference type="KEGG" id="dci:103516868"/>
<dbReference type="AlphaFoldDB" id="A0A1S4EKP1"/>
<reference evidence="4" key="1">
    <citation type="submission" date="2025-08" db="UniProtKB">
        <authorList>
            <consortium name="RefSeq"/>
        </authorList>
    </citation>
    <scope>IDENTIFICATION</scope>
</reference>
<dbReference type="GeneID" id="103516868"/>